<sequence length="187" mass="20440">MDAAFLSQLMMVAAALSGLPNGGGTQALPQVEQLPLRQLHERVCPERPADCAGMLAHHDPARELILLADTLALDTAVGRSFLLHELVHALEDQAGKTPRAEDCEAVLVSERRAYRAQDAYLREAGRPERFGDRMELLACQSRQSGGVAHMEPSLHTPGGEWLMLQRFMEDLATEEARKPGAARPAAR</sequence>
<protein>
    <submittedName>
        <fullName evidence="1">Uncharacterized protein</fullName>
    </submittedName>
</protein>
<dbReference type="AlphaFoldDB" id="A0A9X0XH57"/>
<dbReference type="Proteomes" id="UP000643207">
    <property type="component" value="Unassembled WGS sequence"/>
</dbReference>
<dbReference type="RefSeq" id="WP_201824751.1">
    <property type="nucleotide sequence ID" value="NZ_JAERRA010000001.1"/>
</dbReference>
<evidence type="ECO:0000313" key="1">
    <source>
        <dbReference type="EMBL" id="MBL0719450.1"/>
    </source>
</evidence>
<name>A0A9X0XH57_9BURK</name>
<organism evidence="1 2">
    <name type="scientific">Aquariibacter lacus</name>
    <dbReference type="NCBI Taxonomy" id="2801332"/>
    <lineage>
        <taxon>Bacteria</taxon>
        <taxon>Pseudomonadati</taxon>
        <taxon>Pseudomonadota</taxon>
        <taxon>Betaproteobacteria</taxon>
        <taxon>Burkholderiales</taxon>
        <taxon>Sphaerotilaceae</taxon>
        <taxon>Aquariibacter</taxon>
    </lineage>
</organism>
<reference evidence="1 2" key="1">
    <citation type="submission" date="2021-01" db="EMBL/GenBank/DDBJ databases">
        <title>Piscinibacter sp. Jin2 Genome sequencing and assembly.</title>
        <authorList>
            <person name="Kim I."/>
        </authorList>
    </citation>
    <scope>NUCLEOTIDE SEQUENCE [LARGE SCALE GENOMIC DNA]</scope>
    <source>
        <strain evidence="1 2">Jin2</strain>
    </source>
</reference>
<evidence type="ECO:0000313" key="2">
    <source>
        <dbReference type="Proteomes" id="UP000643207"/>
    </source>
</evidence>
<accession>A0A9X0XH57</accession>
<proteinExistence type="predicted"/>
<gene>
    <name evidence="1" type="ORF">JI742_06055</name>
</gene>
<comment type="caution">
    <text evidence="1">The sequence shown here is derived from an EMBL/GenBank/DDBJ whole genome shotgun (WGS) entry which is preliminary data.</text>
</comment>
<dbReference type="EMBL" id="JAERRA010000001">
    <property type="protein sequence ID" value="MBL0719450.1"/>
    <property type="molecule type" value="Genomic_DNA"/>
</dbReference>
<keyword evidence="2" id="KW-1185">Reference proteome</keyword>